<feature type="transmembrane region" description="Helical" evidence="1">
    <location>
        <begin position="62"/>
        <end position="80"/>
    </location>
</feature>
<keyword evidence="1" id="KW-0812">Transmembrane</keyword>
<evidence type="ECO:0000313" key="2">
    <source>
        <dbReference type="EMBL" id="GAU92332.1"/>
    </source>
</evidence>
<evidence type="ECO:0000313" key="3">
    <source>
        <dbReference type="Proteomes" id="UP000186922"/>
    </source>
</evidence>
<protein>
    <submittedName>
        <fullName evidence="2">Uncharacterized protein</fullName>
    </submittedName>
</protein>
<keyword evidence="1" id="KW-0472">Membrane</keyword>
<organism evidence="2 3">
    <name type="scientific">Ramazzottius varieornatus</name>
    <name type="common">Water bear</name>
    <name type="synonym">Tardigrade</name>
    <dbReference type="NCBI Taxonomy" id="947166"/>
    <lineage>
        <taxon>Eukaryota</taxon>
        <taxon>Metazoa</taxon>
        <taxon>Ecdysozoa</taxon>
        <taxon>Tardigrada</taxon>
        <taxon>Eutardigrada</taxon>
        <taxon>Parachela</taxon>
        <taxon>Hypsibioidea</taxon>
        <taxon>Ramazzottiidae</taxon>
        <taxon>Ramazzottius</taxon>
    </lineage>
</organism>
<keyword evidence="3" id="KW-1185">Reference proteome</keyword>
<sequence>MTDVYSVLPFGPDRYLAYTFLNRRIRGRAQQSALYDCTPAYFCTMSWFFVLIVIFVPISWKILHLSLVLKTFLLWYFFLWNNSIADPVLYD</sequence>
<gene>
    <name evidence="2" type="primary">RvY_04426</name>
    <name evidence="2" type="synonym">RvY_04426.3</name>
    <name evidence="2" type="ORF">RvY_04426-3</name>
</gene>
<accession>A0A1D1UXA7</accession>
<proteinExistence type="predicted"/>
<comment type="caution">
    <text evidence="2">The sequence shown here is derived from an EMBL/GenBank/DDBJ whole genome shotgun (WGS) entry which is preliminary data.</text>
</comment>
<evidence type="ECO:0000256" key="1">
    <source>
        <dbReference type="SAM" id="Phobius"/>
    </source>
</evidence>
<feature type="transmembrane region" description="Helical" evidence="1">
    <location>
        <begin position="33"/>
        <end position="56"/>
    </location>
</feature>
<keyword evidence="1" id="KW-1133">Transmembrane helix</keyword>
<dbReference type="Proteomes" id="UP000186922">
    <property type="component" value="Unassembled WGS sequence"/>
</dbReference>
<reference evidence="2 3" key="1">
    <citation type="journal article" date="2016" name="Nat. Commun.">
        <title>Extremotolerant tardigrade genome and improved radiotolerance of human cultured cells by tardigrade-unique protein.</title>
        <authorList>
            <person name="Hashimoto T."/>
            <person name="Horikawa D.D."/>
            <person name="Saito Y."/>
            <person name="Kuwahara H."/>
            <person name="Kozuka-Hata H."/>
            <person name="Shin-I T."/>
            <person name="Minakuchi Y."/>
            <person name="Ohishi K."/>
            <person name="Motoyama A."/>
            <person name="Aizu T."/>
            <person name="Enomoto A."/>
            <person name="Kondo K."/>
            <person name="Tanaka S."/>
            <person name="Hara Y."/>
            <person name="Koshikawa S."/>
            <person name="Sagara H."/>
            <person name="Miura T."/>
            <person name="Yokobori S."/>
            <person name="Miyagawa K."/>
            <person name="Suzuki Y."/>
            <person name="Kubo T."/>
            <person name="Oyama M."/>
            <person name="Kohara Y."/>
            <person name="Fujiyama A."/>
            <person name="Arakawa K."/>
            <person name="Katayama T."/>
            <person name="Toyoda A."/>
            <person name="Kunieda T."/>
        </authorList>
    </citation>
    <scope>NUCLEOTIDE SEQUENCE [LARGE SCALE GENOMIC DNA]</scope>
    <source>
        <strain evidence="2 3">YOKOZUNA-1</strain>
    </source>
</reference>
<name>A0A1D1UXA7_RAMVA</name>
<dbReference type="AlphaFoldDB" id="A0A1D1UXA7"/>
<dbReference type="EMBL" id="BDGG01000002">
    <property type="protein sequence ID" value="GAU92332.1"/>
    <property type="molecule type" value="Genomic_DNA"/>
</dbReference>